<dbReference type="Pfam" id="PF02770">
    <property type="entry name" value="Acyl-CoA_dh_M"/>
    <property type="match status" value="1"/>
</dbReference>
<comment type="cofactor">
    <cofactor evidence="1">
        <name>FAD</name>
        <dbReference type="ChEBI" id="CHEBI:57692"/>
    </cofactor>
</comment>
<keyword evidence="6" id="KW-0274">FAD</keyword>
<accession>A0A3M9Y0G6</accession>
<dbReference type="InterPro" id="IPR046373">
    <property type="entry name" value="Acyl-CoA_Oxase/DH_mid-dom_sf"/>
</dbReference>
<dbReference type="Pfam" id="PF00173">
    <property type="entry name" value="Cyt-b5"/>
    <property type="match status" value="1"/>
</dbReference>
<gene>
    <name evidence="10" type="ORF">D7B24_002794</name>
</gene>
<dbReference type="PANTHER" id="PTHR48083:SF28">
    <property type="entry name" value="ACYL-COA DEHYDROGENASE FAMILY PROTEIN (AFU_ORTHOLOGUE AFUA_6G10880)-RELATED"/>
    <property type="match status" value="1"/>
</dbReference>
<name>A0A3M9Y0G6_9PEZI</name>
<evidence type="ECO:0000256" key="1">
    <source>
        <dbReference type="ARBA" id="ARBA00001974"/>
    </source>
</evidence>
<comment type="similarity">
    <text evidence="2">Belongs to the acyl-CoA dehydrogenase family.</text>
</comment>
<keyword evidence="4" id="KW-0285">Flavoprotein</keyword>
<evidence type="ECO:0000313" key="11">
    <source>
        <dbReference type="Proteomes" id="UP000267145"/>
    </source>
</evidence>
<dbReference type="InterPro" id="IPR006091">
    <property type="entry name" value="Acyl-CoA_Oxase/DH_mid-dom"/>
</dbReference>
<evidence type="ECO:0000256" key="5">
    <source>
        <dbReference type="ARBA" id="ARBA00022723"/>
    </source>
</evidence>
<dbReference type="InterPro" id="IPR009100">
    <property type="entry name" value="AcylCoA_DH/oxidase_NM_dom_sf"/>
</dbReference>
<dbReference type="GO" id="GO:0005737">
    <property type="term" value="C:cytoplasm"/>
    <property type="evidence" value="ECO:0007669"/>
    <property type="project" value="TreeGrafter"/>
</dbReference>
<dbReference type="GO" id="GO:0003995">
    <property type="term" value="F:acyl-CoA dehydrogenase activity"/>
    <property type="evidence" value="ECO:0007669"/>
    <property type="project" value="InterPro"/>
</dbReference>
<dbReference type="Gene3D" id="2.40.110.10">
    <property type="entry name" value="Butyryl-CoA Dehydrogenase, subunit A, domain 2"/>
    <property type="match status" value="1"/>
</dbReference>
<dbReference type="InterPro" id="IPR009075">
    <property type="entry name" value="AcylCo_DH/oxidase_C"/>
</dbReference>
<evidence type="ECO:0000259" key="9">
    <source>
        <dbReference type="PROSITE" id="PS50255"/>
    </source>
</evidence>
<dbReference type="STRING" id="1051616.A0A3M9Y0G6"/>
<dbReference type="PROSITE" id="PS00072">
    <property type="entry name" value="ACYL_COA_DH_1"/>
    <property type="match status" value="1"/>
</dbReference>
<sequence>MAPSPPTETYSRDDVAKNNHSDALWTIIDSKVYDLTDFLDAHPGGAAVLLQVAGKDATADFYNLHRHEVLTKYDKTLLIGTVAGEAPQVVQPGPGELSQVPYAEPLWLTPAFRSPYFNDSHRRLQRAMREFTDRYVTPEARECEDSGEYISQALIDRMSAAGVLHMRLGPGPHLHGVELLGGVVDGKEFDYFHDMIVSQELSRTGARGFQDGNMAGMTIGLTVVLNFAKPELRDRISKEVFSGKKKICLAITEAFAGSDVAGIRTTAQKTADGKHYIVNGTKKWITNGVFSDYSVVAVRTEKGLSVLLVEHGEGVEAKQIKTSYSTTAGTAYITYDDVKVPVENLLGAENNGIHVVLSNFNHERWNMASATVRNCRLVVEESLKWANQRLVFGKRLIEQPVIRQKLAKMIALTEANQSWLETITYQMCNMPYKEQSKHLGGPIGLLKMSTTRAAHEIADEAVQIWGGRGLTRTGMGRIIEGFNRGVKFDAILGGAEEVLGDLGVRQALRHMPKERLQSGIDGSSASHTPAVRRISAVTSYKSTQTREEGGMLTEADLACNTSHSLS</sequence>
<dbReference type="GO" id="GO:0046872">
    <property type="term" value="F:metal ion binding"/>
    <property type="evidence" value="ECO:0007669"/>
    <property type="project" value="UniProtKB-KW"/>
</dbReference>
<dbReference type="GO" id="GO:0050660">
    <property type="term" value="F:flavin adenine dinucleotide binding"/>
    <property type="evidence" value="ECO:0007669"/>
    <property type="project" value="InterPro"/>
</dbReference>
<evidence type="ECO:0000313" key="10">
    <source>
        <dbReference type="EMBL" id="RNJ52878.1"/>
    </source>
</evidence>
<dbReference type="InterPro" id="IPR001199">
    <property type="entry name" value="Cyt_B5-like_heme/steroid-bd"/>
</dbReference>
<evidence type="ECO:0000256" key="7">
    <source>
        <dbReference type="ARBA" id="ARBA00023002"/>
    </source>
</evidence>
<keyword evidence="11" id="KW-1185">Reference proteome</keyword>
<dbReference type="Gene3D" id="1.20.140.10">
    <property type="entry name" value="Butyryl-CoA Dehydrogenase, subunit A, domain 3"/>
    <property type="match status" value="1"/>
</dbReference>
<comment type="caution">
    <text evidence="10">The sequence shown here is derived from an EMBL/GenBank/DDBJ whole genome shotgun (WGS) entry which is preliminary data.</text>
</comment>
<evidence type="ECO:0000256" key="4">
    <source>
        <dbReference type="ARBA" id="ARBA00022630"/>
    </source>
</evidence>
<dbReference type="AlphaFoldDB" id="A0A3M9Y0G6"/>
<dbReference type="EMBL" id="RBVV01000170">
    <property type="protein sequence ID" value="RNJ52878.1"/>
    <property type="molecule type" value="Genomic_DNA"/>
</dbReference>
<evidence type="ECO:0000256" key="6">
    <source>
        <dbReference type="ARBA" id="ARBA00022827"/>
    </source>
</evidence>
<dbReference type="SUPFAM" id="SSF55856">
    <property type="entry name" value="Cytochrome b5-like heme/steroid binding domain"/>
    <property type="match status" value="1"/>
</dbReference>
<dbReference type="GO" id="GO:0020037">
    <property type="term" value="F:heme binding"/>
    <property type="evidence" value="ECO:0007669"/>
    <property type="project" value="InterPro"/>
</dbReference>
<dbReference type="InterPro" id="IPR018506">
    <property type="entry name" value="Cyt_B5_heme-BS"/>
</dbReference>
<dbReference type="SMART" id="SM01117">
    <property type="entry name" value="Cyt-b5"/>
    <property type="match status" value="1"/>
</dbReference>
<reference evidence="10 11" key="1">
    <citation type="submission" date="2018-10" db="EMBL/GenBank/DDBJ databases">
        <title>Genome sequence of Verticillium nonalfalfae VnAa140.</title>
        <authorList>
            <person name="Stajich J.E."/>
            <person name="Kasson M.T."/>
        </authorList>
    </citation>
    <scope>NUCLEOTIDE SEQUENCE [LARGE SCALE GENOMIC DNA]</scope>
    <source>
        <strain evidence="10 11">VnAa140</strain>
    </source>
</reference>
<dbReference type="InterPro" id="IPR036250">
    <property type="entry name" value="AcylCo_DH-like_C"/>
</dbReference>
<keyword evidence="3" id="KW-0349">Heme</keyword>
<dbReference type="GO" id="GO:0033539">
    <property type="term" value="P:fatty acid beta-oxidation using acyl-CoA dehydrogenase"/>
    <property type="evidence" value="ECO:0007669"/>
    <property type="project" value="TreeGrafter"/>
</dbReference>
<dbReference type="RefSeq" id="XP_028491036.1">
    <property type="nucleotide sequence ID" value="XM_028636994.1"/>
</dbReference>
<dbReference type="Pfam" id="PF00441">
    <property type="entry name" value="Acyl-CoA_dh_1"/>
    <property type="match status" value="1"/>
</dbReference>
<dbReference type="InterPro" id="IPR037069">
    <property type="entry name" value="AcylCoA_DH/ox_N_sf"/>
</dbReference>
<dbReference type="InterPro" id="IPR050741">
    <property type="entry name" value="Acyl-CoA_dehydrogenase"/>
</dbReference>
<keyword evidence="7" id="KW-0560">Oxidoreductase</keyword>
<dbReference type="SUPFAM" id="SSF47203">
    <property type="entry name" value="Acyl-CoA dehydrogenase C-terminal domain-like"/>
    <property type="match status" value="1"/>
</dbReference>
<keyword evidence="8" id="KW-0408">Iron</keyword>
<dbReference type="InterPro" id="IPR036400">
    <property type="entry name" value="Cyt_B5-like_heme/steroid_sf"/>
</dbReference>
<proteinExistence type="inferred from homology"/>
<evidence type="ECO:0000256" key="3">
    <source>
        <dbReference type="ARBA" id="ARBA00022617"/>
    </source>
</evidence>
<keyword evidence="5" id="KW-0479">Metal-binding</keyword>
<dbReference type="GeneID" id="39606483"/>
<evidence type="ECO:0000256" key="2">
    <source>
        <dbReference type="ARBA" id="ARBA00009347"/>
    </source>
</evidence>
<feature type="domain" description="Cytochrome b5 heme-binding" evidence="9">
    <location>
        <begin position="7"/>
        <end position="83"/>
    </location>
</feature>
<dbReference type="PROSITE" id="PS00191">
    <property type="entry name" value="CYTOCHROME_B5_1"/>
    <property type="match status" value="1"/>
</dbReference>
<dbReference type="PANTHER" id="PTHR48083">
    <property type="entry name" value="MEDIUM-CHAIN SPECIFIC ACYL-COA DEHYDROGENASE, MITOCHONDRIAL-RELATED"/>
    <property type="match status" value="1"/>
</dbReference>
<evidence type="ECO:0000256" key="8">
    <source>
        <dbReference type="ARBA" id="ARBA00023004"/>
    </source>
</evidence>
<dbReference type="Gene3D" id="1.10.540.10">
    <property type="entry name" value="Acyl-CoA dehydrogenase/oxidase, N-terminal domain"/>
    <property type="match status" value="1"/>
</dbReference>
<dbReference type="Pfam" id="PF02771">
    <property type="entry name" value="Acyl-CoA_dh_N"/>
    <property type="match status" value="1"/>
</dbReference>
<dbReference type="SUPFAM" id="SSF56645">
    <property type="entry name" value="Acyl-CoA dehydrogenase NM domain-like"/>
    <property type="match status" value="1"/>
</dbReference>
<dbReference type="PROSITE" id="PS50255">
    <property type="entry name" value="CYTOCHROME_B5_2"/>
    <property type="match status" value="1"/>
</dbReference>
<organism evidence="10 11">
    <name type="scientific">Verticillium nonalfalfae</name>
    <dbReference type="NCBI Taxonomy" id="1051616"/>
    <lineage>
        <taxon>Eukaryota</taxon>
        <taxon>Fungi</taxon>
        <taxon>Dikarya</taxon>
        <taxon>Ascomycota</taxon>
        <taxon>Pezizomycotina</taxon>
        <taxon>Sordariomycetes</taxon>
        <taxon>Hypocreomycetidae</taxon>
        <taxon>Glomerellales</taxon>
        <taxon>Plectosphaerellaceae</taxon>
        <taxon>Verticillium</taxon>
    </lineage>
</organism>
<protein>
    <recommendedName>
        <fullName evidence="9">Cytochrome b5 heme-binding domain-containing protein</fullName>
    </recommendedName>
</protein>
<dbReference type="Proteomes" id="UP000267145">
    <property type="component" value="Unassembled WGS sequence"/>
</dbReference>
<dbReference type="Gene3D" id="3.10.120.10">
    <property type="entry name" value="Cytochrome b5-like heme/steroid binding domain"/>
    <property type="match status" value="1"/>
</dbReference>
<dbReference type="InterPro" id="IPR006089">
    <property type="entry name" value="Acyl-CoA_DH_CS"/>
</dbReference>
<dbReference type="InterPro" id="IPR013786">
    <property type="entry name" value="AcylCoA_DH/ox_N"/>
</dbReference>